<gene>
    <name evidence="3" type="ORF">QCA50_016613</name>
</gene>
<organism evidence="3 4">
    <name type="scientific">Cerrena zonata</name>
    <dbReference type="NCBI Taxonomy" id="2478898"/>
    <lineage>
        <taxon>Eukaryota</taxon>
        <taxon>Fungi</taxon>
        <taxon>Dikarya</taxon>
        <taxon>Basidiomycota</taxon>
        <taxon>Agaricomycotina</taxon>
        <taxon>Agaricomycetes</taxon>
        <taxon>Polyporales</taxon>
        <taxon>Cerrenaceae</taxon>
        <taxon>Cerrena</taxon>
    </lineage>
</organism>
<keyword evidence="2" id="KW-1133">Transmembrane helix</keyword>
<evidence type="ECO:0000256" key="2">
    <source>
        <dbReference type="SAM" id="Phobius"/>
    </source>
</evidence>
<evidence type="ECO:0000313" key="4">
    <source>
        <dbReference type="Proteomes" id="UP001385951"/>
    </source>
</evidence>
<accession>A0AAW0FS70</accession>
<dbReference type="AlphaFoldDB" id="A0AAW0FS70"/>
<dbReference type="Proteomes" id="UP001385951">
    <property type="component" value="Unassembled WGS sequence"/>
</dbReference>
<comment type="caution">
    <text evidence="3">The sequence shown here is derived from an EMBL/GenBank/DDBJ whole genome shotgun (WGS) entry which is preliminary data.</text>
</comment>
<protein>
    <submittedName>
        <fullName evidence="3">Uncharacterized protein</fullName>
    </submittedName>
</protein>
<sequence length="216" mass="24339">MNKLRKKPPPRQNPDVQASPSNMMSTAVAIGPAIQSRTMALARENLDITTVSPSAKHSHLATTYTKSRQQMTTSEQYWAARALTAETMLTANAQYQLELRNLSESEQMKRSGEIAALQKQHEERHSKLERLAFLLLTWVMVMVAVIIYLVLKNHNVPVSSRFSTPLHFTIPVLSPFTSVVEQETSVVNARIIAVVSLFGAATVYGCFRYWISHQRR</sequence>
<keyword evidence="4" id="KW-1185">Reference proteome</keyword>
<name>A0AAW0FS70_9APHY</name>
<reference evidence="3 4" key="1">
    <citation type="submission" date="2022-09" db="EMBL/GenBank/DDBJ databases">
        <authorList>
            <person name="Palmer J.M."/>
        </authorList>
    </citation>
    <scope>NUCLEOTIDE SEQUENCE [LARGE SCALE GENOMIC DNA]</scope>
    <source>
        <strain evidence="3 4">DSM 7382</strain>
    </source>
</reference>
<evidence type="ECO:0000313" key="3">
    <source>
        <dbReference type="EMBL" id="KAK7680373.1"/>
    </source>
</evidence>
<feature type="transmembrane region" description="Helical" evidence="2">
    <location>
        <begin position="191"/>
        <end position="211"/>
    </location>
</feature>
<feature type="transmembrane region" description="Helical" evidence="2">
    <location>
        <begin position="131"/>
        <end position="151"/>
    </location>
</feature>
<keyword evidence="2" id="KW-0812">Transmembrane</keyword>
<keyword evidence="2" id="KW-0472">Membrane</keyword>
<feature type="region of interest" description="Disordered" evidence="1">
    <location>
        <begin position="1"/>
        <end position="22"/>
    </location>
</feature>
<evidence type="ECO:0000256" key="1">
    <source>
        <dbReference type="SAM" id="MobiDB-lite"/>
    </source>
</evidence>
<dbReference type="EMBL" id="JASBNA010000050">
    <property type="protein sequence ID" value="KAK7680373.1"/>
    <property type="molecule type" value="Genomic_DNA"/>
</dbReference>
<proteinExistence type="predicted"/>